<organism evidence="1 2">
    <name type="scientific">Sporothrix curviconia</name>
    <dbReference type="NCBI Taxonomy" id="1260050"/>
    <lineage>
        <taxon>Eukaryota</taxon>
        <taxon>Fungi</taxon>
        <taxon>Dikarya</taxon>
        <taxon>Ascomycota</taxon>
        <taxon>Pezizomycotina</taxon>
        <taxon>Sordariomycetes</taxon>
        <taxon>Sordariomycetidae</taxon>
        <taxon>Ophiostomatales</taxon>
        <taxon>Ophiostomataceae</taxon>
        <taxon>Sporothrix</taxon>
    </lineage>
</organism>
<accession>A0ABP0BKV1</accession>
<reference evidence="1 2" key="1">
    <citation type="submission" date="2024-01" db="EMBL/GenBank/DDBJ databases">
        <authorList>
            <person name="Allen C."/>
            <person name="Tagirdzhanova G."/>
        </authorList>
    </citation>
    <scope>NUCLEOTIDE SEQUENCE [LARGE SCALE GENOMIC DNA]</scope>
</reference>
<gene>
    <name evidence="1" type="ORF">SCUCBS95973_004058</name>
</gene>
<dbReference type="EMBL" id="CAWUHB010000019">
    <property type="protein sequence ID" value="CAK7220142.1"/>
    <property type="molecule type" value="Genomic_DNA"/>
</dbReference>
<evidence type="ECO:0000313" key="1">
    <source>
        <dbReference type="EMBL" id="CAK7220142.1"/>
    </source>
</evidence>
<protein>
    <submittedName>
        <fullName evidence="1">Uncharacterized protein</fullName>
    </submittedName>
</protein>
<dbReference type="Proteomes" id="UP001642405">
    <property type="component" value="Unassembled WGS sequence"/>
</dbReference>
<comment type="caution">
    <text evidence="1">The sequence shown here is derived from an EMBL/GenBank/DDBJ whole genome shotgun (WGS) entry which is preliminary data.</text>
</comment>
<sequence length="101" mass="11473">MAIGHNVDLHPLEIPDPIFAYAITTESIRVWMDVRASALRDLYQFRAVATISGGHVLGEQHLTTSDYHAIEPRPGWKRFNFNINSFICTVPGHHVITHNIR</sequence>
<name>A0ABP0BKV1_9PEZI</name>
<keyword evidence="2" id="KW-1185">Reference proteome</keyword>
<evidence type="ECO:0000313" key="2">
    <source>
        <dbReference type="Proteomes" id="UP001642405"/>
    </source>
</evidence>
<proteinExistence type="predicted"/>